<evidence type="ECO:0000313" key="2">
    <source>
        <dbReference type="EMBL" id="AKJ65435.1"/>
    </source>
</evidence>
<feature type="transmembrane region" description="Helical" evidence="1">
    <location>
        <begin position="28"/>
        <end position="45"/>
    </location>
</feature>
<keyword evidence="3" id="KW-1185">Reference proteome</keyword>
<evidence type="ECO:0000256" key="1">
    <source>
        <dbReference type="SAM" id="Phobius"/>
    </source>
</evidence>
<keyword evidence="1" id="KW-1133">Transmembrane helix</keyword>
<dbReference type="STRING" id="1307763.L21SP4_02208"/>
<evidence type="ECO:0000313" key="3">
    <source>
        <dbReference type="Proteomes" id="UP000035268"/>
    </source>
</evidence>
<proteinExistence type="predicted"/>
<gene>
    <name evidence="2" type="ORF">L21SP4_02208</name>
</gene>
<dbReference type="Proteomes" id="UP000035268">
    <property type="component" value="Chromosome"/>
</dbReference>
<accession>A0A0G3EKZ4</accession>
<dbReference type="RefSeq" id="WP_160300814.1">
    <property type="nucleotide sequence ID" value="NZ_CP010904.1"/>
</dbReference>
<organism evidence="2 3">
    <name type="scientific">Kiritimatiella glycovorans</name>
    <dbReference type="NCBI Taxonomy" id="1307763"/>
    <lineage>
        <taxon>Bacteria</taxon>
        <taxon>Pseudomonadati</taxon>
        <taxon>Kiritimatiellota</taxon>
        <taxon>Kiritimatiellia</taxon>
        <taxon>Kiritimatiellales</taxon>
        <taxon>Kiritimatiellaceae</taxon>
        <taxon>Kiritimatiella</taxon>
    </lineage>
</organism>
<reference evidence="3" key="1">
    <citation type="submission" date="2015-02" db="EMBL/GenBank/DDBJ databases">
        <title>Description and complete genome sequence of the first cultured representative of the subdivision 5 of the Verrucomicrobia phylum.</title>
        <authorList>
            <person name="Spring S."/>
            <person name="Bunk B."/>
            <person name="Sproer C."/>
            <person name="Klenk H.-P."/>
        </authorList>
    </citation>
    <scope>NUCLEOTIDE SEQUENCE [LARGE SCALE GENOMIC DNA]</scope>
    <source>
        <strain evidence="3">L21-Fru-AB</strain>
    </source>
</reference>
<protein>
    <submittedName>
        <fullName evidence="2">Uncharacterized protein</fullName>
    </submittedName>
</protein>
<reference evidence="2 3" key="2">
    <citation type="journal article" date="2016" name="ISME J.">
        <title>Characterization of the first cultured representative of Verrucomicrobia subdivision 5 indicates the proposal of a novel phylum.</title>
        <authorList>
            <person name="Spring S."/>
            <person name="Bunk B."/>
            <person name="Sproer C."/>
            <person name="Schumann P."/>
            <person name="Rohde M."/>
            <person name="Tindall B.J."/>
            <person name="Klenk H.P."/>
        </authorList>
    </citation>
    <scope>NUCLEOTIDE SEQUENCE [LARGE SCALE GENOMIC DNA]</scope>
    <source>
        <strain evidence="2 3">L21-Fru-AB</strain>
    </source>
</reference>
<keyword evidence="1" id="KW-0472">Membrane</keyword>
<name>A0A0G3EKZ4_9BACT</name>
<dbReference type="AlphaFoldDB" id="A0A0G3EKZ4"/>
<dbReference type="KEGG" id="vbl:L21SP4_02208"/>
<keyword evidence="1" id="KW-0812">Transmembrane</keyword>
<dbReference type="EMBL" id="CP010904">
    <property type="protein sequence ID" value="AKJ65435.1"/>
    <property type="molecule type" value="Genomic_DNA"/>
</dbReference>
<sequence length="54" mass="5553" precursor="true">MKALRAAQIMGNEISAVAAGSPCMKGLVTMKVIITIGLTIILASVPPMPSLETL</sequence>